<reference evidence="2 3" key="1">
    <citation type="journal article" date="2018" name="Evol. Lett.">
        <title>Horizontal gene cluster transfer increased hallucinogenic mushroom diversity.</title>
        <authorList>
            <person name="Reynolds H.T."/>
            <person name="Vijayakumar V."/>
            <person name="Gluck-Thaler E."/>
            <person name="Korotkin H.B."/>
            <person name="Matheny P.B."/>
            <person name="Slot J.C."/>
        </authorList>
    </citation>
    <scope>NUCLEOTIDE SEQUENCE [LARGE SCALE GENOMIC DNA]</scope>
    <source>
        <strain evidence="2 3">2629</strain>
    </source>
</reference>
<keyword evidence="3" id="KW-1185">Reference proteome</keyword>
<organism evidence="2 3">
    <name type="scientific">Panaeolus cyanescens</name>
    <dbReference type="NCBI Taxonomy" id="181874"/>
    <lineage>
        <taxon>Eukaryota</taxon>
        <taxon>Fungi</taxon>
        <taxon>Dikarya</taxon>
        <taxon>Basidiomycota</taxon>
        <taxon>Agaricomycotina</taxon>
        <taxon>Agaricomycetes</taxon>
        <taxon>Agaricomycetidae</taxon>
        <taxon>Agaricales</taxon>
        <taxon>Agaricineae</taxon>
        <taxon>Galeropsidaceae</taxon>
        <taxon>Panaeolus</taxon>
    </lineage>
</organism>
<accession>A0A409W5W5</accession>
<protein>
    <recommendedName>
        <fullName evidence="4">G domain-containing protein</fullName>
    </recommendedName>
</protein>
<dbReference type="InParanoid" id="A0A409W5W5"/>
<proteinExistence type="predicted"/>
<dbReference type="InterPro" id="IPR027417">
    <property type="entry name" value="P-loop_NTPase"/>
</dbReference>
<dbReference type="EMBL" id="NHTK01005789">
    <property type="protein sequence ID" value="PPQ73903.1"/>
    <property type="molecule type" value="Genomic_DNA"/>
</dbReference>
<evidence type="ECO:0000313" key="3">
    <source>
        <dbReference type="Proteomes" id="UP000284842"/>
    </source>
</evidence>
<dbReference type="SUPFAM" id="SSF52540">
    <property type="entry name" value="P-loop containing nucleoside triphosphate hydrolases"/>
    <property type="match status" value="1"/>
</dbReference>
<evidence type="ECO:0000256" key="1">
    <source>
        <dbReference type="SAM" id="MobiDB-lite"/>
    </source>
</evidence>
<evidence type="ECO:0000313" key="2">
    <source>
        <dbReference type="EMBL" id="PPQ73903.1"/>
    </source>
</evidence>
<dbReference type="Proteomes" id="UP000284842">
    <property type="component" value="Unassembled WGS sequence"/>
</dbReference>
<dbReference type="STRING" id="181874.A0A409W5W5"/>
<feature type="region of interest" description="Disordered" evidence="1">
    <location>
        <begin position="357"/>
        <end position="385"/>
    </location>
</feature>
<comment type="caution">
    <text evidence="2">The sequence shown here is derived from an EMBL/GenBank/DDBJ whole genome shotgun (WGS) entry which is preliminary data.</text>
</comment>
<dbReference type="Gene3D" id="3.40.50.300">
    <property type="entry name" value="P-loop containing nucleotide triphosphate hydrolases"/>
    <property type="match status" value="1"/>
</dbReference>
<gene>
    <name evidence="2" type="ORF">CVT24_012789</name>
</gene>
<dbReference type="AlphaFoldDB" id="A0A409W5W5"/>
<name>A0A409W5W5_9AGAR</name>
<evidence type="ECO:0008006" key="4">
    <source>
        <dbReference type="Google" id="ProtNLM"/>
    </source>
</evidence>
<sequence length="385" mass="43618">MSSDIPSVQSIEYKSLIVKGPFSLKTVEKLSQFWLSSRILLMGPTGSGKSNVRRHLPSSCPLDHSHVDVLKYLETLIGDKSLGISKDQLNGVTQDIVAYELIGVQDRVFTIGQHYLDGTIYLIDTPGFSDDKLSEARIIRKLHDWAEAKRTNARVFGMSISCILYFDRITDTRMSGSKKQTLQLFRQLTGNVHEGVIIVTTMWDMLWNEQQKQRADQRYQQMKDRFWKVILTPFLLYFLRTDKCTPQPYINQKCSITKFLNTQESALEILDLGCTHASGSIYNFESTKGTTLGQAPYGALLTQGLQSRILALQQRKLHLDADIMTHPSQSTDMEAYQQALEERREVEAHLSTLEKDLDMFNPPSTSASSYLKQKLGLGKTHKGNA</sequence>
<feature type="compositionally biased region" description="Polar residues" evidence="1">
    <location>
        <begin position="362"/>
        <end position="371"/>
    </location>
</feature>